<evidence type="ECO:0000313" key="4">
    <source>
        <dbReference type="EMBL" id="MFC4136997.1"/>
    </source>
</evidence>
<organism evidence="4 5">
    <name type="scientific">Hamadaea flava</name>
    <dbReference type="NCBI Taxonomy" id="1742688"/>
    <lineage>
        <taxon>Bacteria</taxon>
        <taxon>Bacillati</taxon>
        <taxon>Actinomycetota</taxon>
        <taxon>Actinomycetes</taxon>
        <taxon>Micromonosporales</taxon>
        <taxon>Micromonosporaceae</taxon>
        <taxon>Hamadaea</taxon>
    </lineage>
</organism>
<feature type="compositionally biased region" description="Low complexity" evidence="1">
    <location>
        <begin position="7"/>
        <end position="16"/>
    </location>
</feature>
<feature type="transmembrane region" description="Helical" evidence="2">
    <location>
        <begin position="107"/>
        <end position="125"/>
    </location>
</feature>
<feature type="region of interest" description="Disordered" evidence="1">
    <location>
        <begin position="1"/>
        <end position="59"/>
    </location>
</feature>
<feature type="transmembrane region" description="Helical" evidence="2">
    <location>
        <begin position="298"/>
        <end position="320"/>
    </location>
</feature>
<keyword evidence="5" id="KW-1185">Reference proteome</keyword>
<dbReference type="InterPro" id="IPR002656">
    <property type="entry name" value="Acyl_transf_3_dom"/>
</dbReference>
<feature type="transmembrane region" description="Helical" evidence="2">
    <location>
        <begin position="146"/>
        <end position="163"/>
    </location>
</feature>
<dbReference type="EC" id="2.3.-.-" evidence="4"/>
<feature type="transmembrane region" description="Helical" evidence="2">
    <location>
        <begin position="69"/>
        <end position="87"/>
    </location>
</feature>
<comment type="caution">
    <text evidence="4">The sequence shown here is derived from an EMBL/GenBank/DDBJ whole genome shotgun (WGS) entry which is preliminary data.</text>
</comment>
<feature type="transmembrane region" description="Helical" evidence="2">
    <location>
        <begin position="327"/>
        <end position="353"/>
    </location>
</feature>
<evidence type="ECO:0000313" key="5">
    <source>
        <dbReference type="Proteomes" id="UP001595816"/>
    </source>
</evidence>
<evidence type="ECO:0000256" key="1">
    <source>
        <dbReference type="SAM" id="MobiDB-lite"/>
    </source>
</evidence>
<dbReference type="InterPro" id="IPR050879">
    <property type="entry name" value="Acyltransferase_3"/>
</dbReference>
<dbReference type="EMBL" id="JBHSAY010000035">
    <property type="protein sequence ID" value="MFC4136997.1"/>
    <property type="molecule type" value="Genomic_DNA"/>
</dbReference>
<sequence>MRSQEMAPPAHAAPPAQVTPEAREAIPEARQVSASARQTLPARPEAPADSSPEDRRPANKPRLRILDGLRLLAALAVVGWHLIAAPTAGWAEAGVRDFGPFAAVAKYGWLGVELFFLISGFVICLSSWGRRVGDFAASRVMRLYPAYWLAVLASAAVLALFGAREVTWPQTAANLTMLQNPLGVADVDPSYWTLAVELRFYLLFAIVVALGVTYRRVVYFCVIWLAVSVFVSGQPWLAWLISAENVPYFVAGMALFLVHRFGGTPLLWGIVTASWLVALYRVDSHLTAALGEHGSDEWIPAALIVTGFFALMSLIAAGFGSRISRPWLVTAGALTYPLYLLHQTLGVTVIGGLRGHVPGWLILIALVTGLLGLAWLVHRYVERPVAAWLKRAAASSLVAMRTAR</sequence>
<feature type="domain" description="Acyltransferase 3" evidence="3">
    <location>
        <begin position="66"/>
        <end position="378"/>
    </location>
</feature>
<keyword evidence="4" id="KW-0808">Transferase</keyword>
<dbReference type="PANTHER" id="PTHR23028">
    <property type="entry name" value="ACETYLTRANSFERASE"/>
    <property type="match status" value="1"/>
</dbReference>
<reference evidence="5" key="1">
    <citation type="journal article" date="2019" name="Int. J. Syst. Evol. Microbiol.">
        <title>The Global Catalogue of Microorganisms (GCM) 10K type strain sequencing project: providing services to taxonomists for standard genome sequencing and annotation.</title>
        <authorList>
            <consortium name="The Broad Institute Genomics Platform"/>
            <consortium name="The Broad Institute Genome Sequencing Center for Infectious Disease"/>
            <person name="Wu L."/>
            <person name="Ma J."/>
        </authorList>
    </citation>
    <scope>NUCLEOTIDE SEQUENCE [LARGE SCALE GENOMIC DNA]</scope>
    <source>
        <strain evidence="5">CGMCC 4.7289</strain>
    </source>
</reference>
<protein>
    <submittedName>
        <fullName evidence="4">Acyltransferase family protein</fullName>
        <ecNumber evidence="4">2.3.-.-</ecNumber>
    </submittedName>
</protein>
<keyword evidence="2" id="KW-0812">Transmembrane</keyword>
<feature type="transmembrane region" description="Helical" evidence="2">
    <location>
        <begin position="217"/>
        <end position="233"/>
    </location>
</feature>
<name>A0ABV8M0W3_9ACTN</name>
<accession>A0ABV8M0W3</accession>
<keyword evidence="4" id="KW-0012">Acyltransferase</keyword>
<dbReference type="Proteomes" id="UP001595816">
    <property type="component" value="Unassembled WGS sequence"/>
</dbReference>
<evidence type="ECO:0000256" key="2">
    <source>
        <dbReference type="SAM" id="Phobius"/>
    </source>
</evidence>
<dbReference type="GO" id="GO:0016746">
    <property type="term" value="F:acyltransferase activity"/>
    <property type="evidence" value="ECO:0007669"/>
    <property type="project" value="UniProtKB-KW"/>
</dbReference>
<feature type="transmembrane region" description="Helical" evidence="2">
    <location>
        <begin position="359"/>
        <end position="381"/>
    </location>
</feature>
<proteinExistence type="predicted"/>
<evidence type="ECO:0000259" key="3">
    <source>
        <dbReference type="Pfam" id="PF01757"/>
    </source>
</evidence>
<keyword evidence="2" id="KW-1133">Transmembrane helix</keyword>
<feature type="transmembrane region" description="Helical" evidence="2">
    <location>
        <begin position="191"/>
        <end position="210"/>
    </location>
</feature>
<keyword evidence="2" id="KW-0472">Membrane</keyword>
<dbReference type="PANTHER" id="PTHR23028:SF53">
    <property type="entry name" value="ACYL_TRANSF_3 DOMAIN-CONTAINING PROTEIN"/>
    <property type="match status" value="1"/>
</dbReference>
<dbReference type="RefSeq" id="WP_253762195.1">
    <property type="nucleotide sequence ID" value="NZ_JAMZDZ010000001.1"/>
</dbReference>
<dbReference type="Pfam" id="PF01757">
    <property type="entry name" value="Acyl_transf_3"/>
    <property type="match status" value="1"/>
</dbReference>
<gene>
    <name evidence="4" type="ORF">ACFOZ4_40865</name>
</gene>